<feature type="transmembrane region" description="Helical" evidence="6">
    <location>
        <begin position="193"/>
        <end position="211"/>
    </location>
</feature>
<feature type="transmembrane region" description="Helical" evidence="6">
    <location>
        <begin position="80"/>
        <end position="100"/>
    </location>
</feature>
<feature type="transmembrane region" description="Helical" evidence="6">
    <location>
        <begin position="310"/>
        <end position="333"/>
    </location>
</feature>
<keyword evidence="4 6" id="KW-1133">Transmembrane helix</keyword>
<proteinExistence type="predicted"/>
<dbReference type="EMBL" id="LCJR01000025">
    <property type="protein sequence ID" value="KKT81152.1"/>
    <property type="molecule type" value="Genomic_DNA"/>
</dbReference>
<keyword evidence="3" id="KW-0133">Cell shape</keyword>
<dbReference type="PANTHER" id="PTHR30474">
    <property type="entry name" value="CELL CYCLE PROTEIN"/>
    <property type="match status" value="1"/>
</dbReference>
<dbReference type="InterPro" id="IPR011923">
    <property type="entry name" value="RodA/MrdB"/>
</dbReference>
<organism evidence="7 8">
    <name type="scientific">Candidatus Yanofskybacteria bacterium GW2011_GWA2_44_9</name>
    <dbReference type="NCBI Taxonomy" id="1619025"/>
    <lineage>
        <taxon>Bacteria</taxon>
        <taxon>Candidatus Yanofskyibacteriota</taxon>
    </lineage>
</organism>
<comment type="subcellular location">
    <subcellularLocation>
        <location evidence="1">Membrane</location>
        <topology evidence="1">Multi-pass membrane protein</topology>
    </subcellularLocation>
</comment>
<evidence type="ECO:0000256" key="6">
    <source>
        <dbReference type="SAM" id="Phobius"/>
    </source>
</evidence>
<dbReference type="GO" id="GO:0051301">
    <property type="term" value="P:cell division"/>
    <property type="evidence" value="ECO:0007669"/>
    <property type="project" value="InterPro"/>
</dbReference>
<keyword evidence="2 6" id="KW-0812">Transmembrane</keyword>
<evidence type="ECO:0000256" key="1">
    <source>
        <dbReference type="ARBA" id="ARBA00004141"/>
    </source>
</evidence>
<name>A0A0G1MK25_9BACT</name>
<feature type="transmembrane region" description="Helical" evidence="6">
    <location>
        <begin position="169"/>
        <end position="186"/>
    </location>
</feature>
<evidence type="ECO:0000256" key="2">
    <source>
        <dbReference type="ARBA" id="ARBA00022692"/>
    </source>
</evidence>
<evidence type="ECO:0000256" key="3">
    <source>
        <dbReference type="ARBA" id="ARBA00022960"/>
    </source>
</evidence>
<feature type="transmembrane region" description="Helical" evidence="6">
    <location>
        <begin position="56"/>
        <end position="74"/>
    </location>
</feature>
<dbReference type="InterPro" id="IPR001182">
    <property type="entry name" value="FtsW/RodA"/>
</dbReference>
<dbReference type="NCBIfam" id="TIGR02210">
    <property type="entry name" value="rodA_shape"/>
    <property type="match status" value="1"/>
</dbReference>
<dbReference type="Pfam" id="PF01098">
    <property type="entry name" value="FTSW_RODA_SPOVE"/>
    <property type="match status" value="1"/>
</dbReference>
<evidence type="ECO:0000313" key="7">
    <source>
        <dbReference type="EMBL" id="KKT81152.1"/>
    </source>
</evidence>
<dbReference type="GO" id="GO:0005886">
    <property type="term" value="C:plasma membrane"/>
    <property type="evidence" value="ECO:0007669"/>
    <property type="project" value="TreeGrafter"/>
</dbReference>
<keyword evidence="5 6" id="KW-0472">Membrane</keyword>
<feature type="transmembrane region" description="Helical" evidence="6">
    <location>
        <begin position="345"/>
        <end position="365"/>
    </location>
</feature>
<evidence type="ECO:0000313" key="8">
    <source>
        <dbReference type="Proteomes" id="UP000034032"/>
    </source>
</evidence>
<dbReference type="GO" id="GO:0015648">
    <property type="term" value="F:lipid-linked peptidoglycan transporter activity"/>
    <property type="evidence" value="ECO:0007669"/>
    <property type="project" value="TreeGrafter"/>
</dbReference>
<dbReference type="Proteomes" id="UP000034032">
    <property type="component" value="Unassembled WGS sequence"/>
</dbReference>
<protein>
    <submittedName>
        <fullName evidence="7">Rod shape-determining protein</fullName>
    </submittedName>
</protein>
<dbReference type="GO" id="GO:0032153">
    <property type="term" value="C:cell division site"/>
    <property type="evidence" value="ECO:0007669"/>
    <property type="project" value="TreeGrafter"/>
</dbReference>
<dbReference type="PATRIC" id="fig|1619025.3.peg.881"/>
<sequence length="372" mass="41550">MALRRKSFRSIIKVVRLYFREIDLVLFATIVAVSFFSLINLSGVVGIESQFFQRQLVFILIGLGLMTALSFFNYRYLKNYSLPVLVLYFISLILLGLTFYSRTIRGTNSWIILGNLTFEPAELAKLSIIILMAKYFSRRHVYIYQFRNIIIPALYLLLPLVIIINQPDLGSAVVLGLIWISMMMAAGIDKRHLLAIILILVIVGYLSWMFVLEPYQKDRILSFVNPDIDPRGSGYNLIQSKIAIGSGGWFGNGFGKGSQAVLGFLPEAHNDFIFAALAEQFGLLGIGFFLGLILWILYRVIDIGARSGANFGRLFSLGMAIFIFLHVFINAAVNVGLLPVTGISMPFLSYGGSHLVALMAGMGILQSIRRYG</sequence>
<dbReference type="GO" id="GO:0008360">
    <property type="term" value="P:regulation of cell shape"/>
    <property type="evidence" value="ECO:0007669"/>
    <property type="project" value="UniProtKB-KW"/>
</dbReference>
<feature type="transmembrane region" description="Helical" evidence="6">
    <location>
        <begin position="272"/>
        <end position="298"/>
    </location>
</feature>
<dbReference type="AlphaFoldDB" id="A0A0G1MK25"/>
<evidence type="ECO:0000256" key="4">
    <source>
        <dbReference type="ARBA" id="ARBA00022989"/>
    </source>
</evidence>
<feature type="transmembrane region" description="Helical" evidence="6">
    <location>
        <begin position="24"/>
        <end position="44"/>
    </location>
</feature>
<accession>A0A0G1MK25</accession>
<evidence type="ECO:0000256" key="5">
    <source>
        <dbReference type="ARBA" id="ARBA00023136"/>
    </source>
</evidence>
<comment type="caution">
    <text evidence="7">The sequence shown here is derived from an EMBL/GenBank/DDBJ whole genome shotgun (WGS) entry which is preliminary data.</text>
</comment>
<gene>
    <name evidence="7" type="ORF">UW79_C0025G0006</name>
</gene>
<reference evidence="7 8" key="1">
    <citation type="journal article" date="2015" name="Nature">
        <title>rRNA introns, odd ribosomes, and small enigmatic genomes across a large radiation of phyla.</title>
        <authorList>
            <person name="Brown C.T."/>
            <person name="Hug L.A."/>
            <person name="Thomas B.C."/>
            <person name="Sharon I."/>
            <person name="Castelle C.J."/>
            <person name="Singh A."/>
            <person name="Wilkins M.J."/>
            <person name="Williams K.H."/>
            <person name="Banfield J.F."/>
        </authorList>
    </citation>
    <scope>NUCLEOTIDE SEQUENCE [LARGE SCALE GENOMIC DNA]</scope>
</reference>
<feature type="transmembrane region" description="Helical" evidence="6">
    <location>
        <begin position="141"/>
        <end position="163"/>
    </location>
</feature>